<evidence type="ECO:0000256" key="3">
    <source>
        <dbReference type="ARBA" id="ARBA00011881"/>
    </source>
</evidence>
<evidence type="ECO:0000313" key="8">
    <source>
        <dbReference type="Proteomes" id="UP000197032"/>
    </source>
</evidence>
<name>A0A1Z5HSX0_9FIRM</name>
<reference evidence="8" key="1">
    <citation type="journal article" date="2017" name="Appl. Environ. Microbiol.">
        <title>Genomic analysis of Calderihabitans maritimus KKC1, a thermophilic hydrogenogenic carboxydotrophic bacterium isolated from marine sediment.</title>
        <authorList>
            <person name="Omae K."/>
            <person name="Yoneda Y."/>
            <person name="Fukuyama Y."/>
            <person name="Yoshida T."/>
            <person name="Sako Y."/>
        </authorList>
    </citation>
    <scope>NUCLEOTIDE SEQUENCE [LARGE SCALE GENOMIC DNA]</scope>
    <source>
        <strain evidence="8">KKC1</strain>
    </source>
</reference>
<organism evidence="7 8">
    <name type="scientific">Calderihabitans maritimus</name>
    <dbReference type="NCBI Taxonomy" id="1246530"/>
    <lineage>
        <taxon>Bacteria</taxon>
        <taxon>Bacillati</taxon>
        <taxon>Bacillota</taxon>
        <taxon>Clostridia</taxon>
        <taxon>Neomoorellales</taxon>
        <taxon>Calderihabitantaceae</taxon>
        <taxon>Calderihabitans</taxon>
    </lineage>
</organism>
<protein>
    <recommendedName>
        <fullName evidence="6">short-chain-enoyl-CoA hydratase</fullName>
        <ecNumber evidence="6">4.2.1.150</ecNumber>
    </recommendedName>
</protein>
<dbReference type="AlphaFoldDB" id="A0A1Z5HSX0"/>
<dbReference type="RefSeq" id="WP_202820004.1">
    <property type="nucleotide sequence ID" value="NZ_BDGJ01000087.1"/>
</dbReference>
<sequence>MLKYEKGVEAMYESIIVEKEGAVGIISLNRPKKLNSLNLKVFQEMSDALKECTQDNDLKVLILSGSEKVFGAGADLKMISEEAPTSLKAHYFFSRQALPIYHQLAEFPGPTIAAISGLALGGVFELALACDLRIASETATFGLPEINLGLIPGGGGTQRLPRLVGMTKAKELLFTGDTFDAQEAYRIGLVNKVVAPDRLMEEAKYMANRLAQKPAFALQLLKKAVNQGMELPLPLALELEGRCFELLFSTEDAKEGIRAFMEKRKPNFPGN</sequence>
<dbReference type="SUPFAM" id="SSF52096">
    <property type="entry name" value="ClpP/crotonase"/>
    <property type="match status" value="1"/>
</dbReference>
<dbReference type="GO" id="GO:0006635">
    <property type="term" value="P:fatty acid beta-oxidation"/>
    <property type="evidence" value="ECO:0007669"/>
    <property type="project" value="TreeGrafter"/>
</dbReference>
<gene>
    <name evidence="7" type="ORF">KKC1_17800</name>
</gene>
<proteinExistence type="inferred from homology"/>
<dbReference type="FunFam" id="3.90.226.10:FF:000009">
    <property type="entry name" value="Carnitinyl-CoA dehydratase"/>
    <property type="match status" value="1"/>
</dbReference>
<dbReference type="InterPro" id="IPR029045">
    <property type="entry name" value="ClpP/crotonase-like_dom_sf"/>
</dbReference>
<keyword evidence="8" id="KW-1185">Reference proteome</keyword>
<evidence type="ECO:0000256" key="2">
    <source>
        <dbReference type="ARBA" id="ARBA00005254"/>
    </source>
</evidence>
<keyword evidence="4" id="KW-0456">Lyase</keyword>
<dbReference type="PANTHER" id="PTHR11941">
    <property type="entry name" value="ENOYL-COA HYDRATASE-RELATED"/>
    <property type="match status" value="1"/>
</dbReference>
<evidence type="ECO:0000256" key="1">
    <source>
        <dbReference type="ARBA" id="ARBA00005086"/>
    </source>
</evidence>
<evidence type="ECO:0000256" key="5">
    <source>
        <dbReference type="ARBA" id="ARBA00050624"/>
    </source>
</evidence>
<comment type="pathway">
    <text evidence="1">Lipid metabolism; butanoate metabolism.</text>
</comment>
<dbReference type="Pfam" id="PF00378">
    <property type="entry name" value="ECH_1"/>
    <property type="match status" value="1"/>
</dbReference>
<accession>A0A1Z5HSX0</accession>
<dbReference type="PANTHER" id="PTHR11941:SF54">
    <property type="entry name" value="ENOYL-COA HYDRATASE, MITOCHONDRIAL"/>
    <property type="match status" value="1"/>
</dbReference>
<comment type="similarity">
    <text evidence="2">Belongs to the enoyl-CoA hydratase/isomerase family.</text>
</comment>
<evidence type="ECO:0000313" key="7">
    <source>
        <dbReference type="EMBL" id="GAW92629.1"/>
    </source>
</evidence>
<dbReference type="GO" id="GO:0018812">
    <property type="term" value="F:3-hydroxyacyl-CoA dehydratase activity"/>
    <property type="evidence" value="ECO:0007669"/>
    <property type="project" value="UniProtKB-EC"/>
</dbReference>
<comment type="caution">
    <text evidence="7">The sequence shown here is derived from an EMBL/GenBank/DDBJ whole genome shotgun (WGS) entry which is preliminary data.</text>
</comment>
<dbReference type="FunFam" id="1.10.12.10:FF:000001">
    <property type="entry name" value="Probable enoyl-CoA hydratase, mitochondrial"/>
    <property type="match status" value="1"/>
</dbReference>
<dbReference type="InterPro" id="IPR001753">
    <property type="entry name" value="Enoyl-CoA_hydra/iso"/>
</dbReference>
<comment type="subunit">
    <text evidence="3">Homotetramer.</text>
</comment>
<dbReference type="InterPro" id="IPR014748">
    <property type="entry name" value="Enoyl-CoA_hydra_C"/>
</dbReference>
<evidence type="ECO:0000256" key="6">
    <source>
        <dbReference type="ARBA" id="ARBA00067035"/>
    </source>
</evidence>
<dbReference type="Proteomes" id="UP000197032">
    <property type="component" value="Unassembled WGS sequence"/>
</dbReference>
<dbReference type="EMBL" id="BDGJ01000087">
    <property type="protein sequence ID" value="GAW92629.1"/>
    <property type="molecule type" value="Genomic_DNA"/>
</dbReference>
<dbReference type="CDD" id="cd06558">
    <property type="entry name" value="crotonase-like"/>
    <property type="match status" value="1"/>
</dbReference>
<dbReference type="EC" id="4.2.1.150" evidence="6"/>
<comment type="catalytic activity">
    <reaction evidence="5">
        <text>a short-chain (3S)-3-hydroxyacyl-CoA = a short-chain (2E)-enoyl-CoA + H2O</text>
        <dbReference type="Rhea" id="RHEA:52664"/>
        <dbReference type="ChEBI" id="CHEBI:15377"/>
        <dbReference type="ChEBI" id="CHEBI:87488"/>
        <dbReference type="ChEBI" id="CHEBI:136760"/>
        <dbReference type="EC" id="4.2.1.150"/>
    </reaction>
</comment>
<dbReference type="Gene3D" id="1.10.12.10">
    <property type="entry name" value="Lyase 2-enoyl-coa Hydratase, Chain A, domain 2"/>
    <property type="match status" value="1"/>
</dbReference>
<evidence type="ECO:0000256" key="4">
    <source>
        <dbReference type="ARBA" id="ARBA00023239"/>
    </source>
</evidence>
<dbReference type="Gene3D" id="3.90.226.10">
    <property type="entry name" value="2-enoyl-CoA Hydratase, Chain A, domain 1"/>
    <property type="match status" value="1"/>
</dbReference>